<dbReference type="GO" id="GO:0016829">
    <property type="term" value="F:lyase activity"/>
    <property type="evidence" value="ECO:0007669"/>
    <property type="project" value="InterPro"/>
</dbReference>
<evidence type="ECO:0008006" key="6">
    <source>
        <dbReference type="Google" id="ProtNLM"/>
    </source>
</evidence>
<dbReference type="InterPro" id="IPR042188">
    <property type="entry name" value="MmgE/PrpD_sf_2"/>
</dbReference>
<dbReference type="Pfam" id="PF03972">
    <property type="entry name" value="MmgE_PrpD_N"/>
    <property type="match status" value="1"/>
</dbReference>
<dbReference type="Proteomes" id="UP000027920">
    <property type="component" value="Unassembled WGS sequence"/>
</dbReference>
<dbReference type="SUPFAM" id="SSF103378">
    <property type="entry name" value="2-methylcitrate dehydratase PrpD"/>
    <property type="match status" value="1"/>
</dbReference>
<dbReference type="RefSeq" id="XP_013256347.1">
    <property type="nucleotide sequence ID" value="XM_013400893.1"/>
</dbReference>
<evidence type="ECO:0000259" key="3">
    <source>
        <dbReference type="Pfam" id="PF19305"/>
    </source>
</evidence>
<dbReference type="AlphaFoldDB" id="A0A072P263"/>
<evidence type="ECO:0000259" key="2">
    <source>
        <dbReference type="Pfam" id="PF03972"/>
    </source>
</evidence>
<keyword evidence="5" id="KW-1185">Reference proteome</keyword>
<dbReference type="InterPro" id="IPR045336">
    <property type="entry name" value="MmgE_PrpD_N"/>
</dbReference>
<dbReference type="GeneID" id="25285063"/>
<dbReference type="PANTHER" id="PTHR16943">
    <property type="entry name" value="2-METHYLCITRATE DEHYDRATASE-RELATED"/>
    <property type="match status" value="1"/>
</dbReference>
<dbReference type="InterPro" id="IPR045337">
    <property type="entry name" value="MmgE_PrpD_C"/>
</dbReference>
<dbReference type="Pfam" id="PF19305">
    <property type="entry name" value="MmgE_PrpD_C"/>
    <property type="match status" value="1"/>
</dbReference>
<dbReference type="InterPro" id="IPR005656">
    <property type="entry name" value="MmgE_PrpD"/>
</dbReference>
<dbReference type="PANTHER" id="PTHR16943:SF8">
    <property type="entry name" value="2-METHYLCITRATE DEHYDRATASE"/>
    <property type="match status" value="1"/>
</dbReference>
<feature type="domain" description="MmgE/PrpD N-terminal" evidence="2">
    <location>
        <begin position="4"/>
        <end position="247"/>
    </location>
</feature>
<dbReference type="Gene3D" id="3.30.1330.120">
    <property type="entry name" value="2-methylcitrate dehydratase PrpD"/>
    <property type="match status" value="1"/>
</dbReference>
<comment type="caution">
    <text evidence="4">The sequence shown here is derived from an EMBL/GenBank/DDBJ whole genome shotgun (WGS) entry which is preliminary data.</text>
</comment>
<dbReference type="InterPro" id="IPR042183">
    <property type="entry name" value="MmgE/PrpD_sf_1"/>
</dbReference>
<dbReference type="VEuPathDB" id="FungiDB:A1O9_10158"/>
<dbReference type="InterPro" id="IPR036148">
    <property type="entry name" value="MmgE/PrpD_sf"/>
</dbReference>
<dbReference type="OrthoDB" id="10267976at2759"/>
<comment type="similarity">
    <text evidence="1">Belongs to the PrpD family.</text>
</comment>
<dbReference type="HOGENOM" id="CLU_026574_2_1_1"/>
<reference evidence="4 5" key="1">
    <citation type="submission" date="2013-03" db="EMBL/GenBank/DDBJ databases">
        <title>The Genome Sequence of Exophiala aquamarina CBS 119918.</title>
        <authorList>
            <consortium name="The Broad Institute Genomics Platform"/>
            <person name="Cuomo C."/>
            <person name="de Hoog S."/>
            <person name="Gorbushina A."/>
            <person name="Walker B."/>
            <person name="Young S.K."/>
            <person name="Zeng Q."/>
            <person name="Gargeya S."/>
            <person name="Fitzgerald M."/>
            <person name="Haas B."/>
            <person name="Abouelleil A."/>
            <person name="Allen A.W."/>
            <person name="Alvarado L."/>
            <person name="Arachchi H.M."/>
            <person name="Berlin A.M."/>
            <person name="Chapman S.B."/>
            <person name="Gainer-Dewar J."/>
            <person name="Goldberg J."/>
            <person name="Griggs A."/>
            <person name="Gujja S."/>
            <person name="Hansen M."/>
            <person name="Howarth C."/>
            <person name="Imamovic A."/>
            <person name="Ireland A."/>
            <person name="Larimer J."/>
            <person name="McCowan C."/>
            <person name="Murphy C."/>
            <person name="Pearson M."/>
            <person name="Poon T.W."/>
            <person name="Priest M."/>
            <person name="Roberts A."/>
            <person name="Saif S."/>
            <person name="Shea T."/>
            <person name="Sisk P."/>
            <person name="Sykes S."/>
            <person name="Wortman J."/>
            <person name="Nusbaum C."/>
            <person name="Birren B."/>
        </authorList>
    </citation>
    <scope>NUCLEOTIDE SEQUENCE [LARGE SCALE GENOMIC DNA]</scope>
    <source>
        <strain evidence="4 5">CBS 119918</strain>
    </source>
</reference>
<sequence>MATRQLASWASSLEYTSLQPPVITAASRSFYNWLGCALAGSQHRTTTTALNALTPFFGPATSTLLGHRERKADAAHAALINGIASHVHDYDDTHLETIIHPTGPVASALLAQAEALGREVSGEEFLLALVVGVEAECKIGLAVWPKHYDIGWHITSTTGSIGAAVAVGKLLGIGELEMAHAIGIAATQVTGLREMFGSDTKSFHVGRSAQNGLMAAILASNGYTSSLQALESKRGWANVVSASNDLDSQIASLGKVWETEKNSFKPFPCGIVVHPIIDGCIQLHEEMKKKGLSVSDLKSVQSRVHPLVLELTGKKTPMDGLQAKFSVYHGGAVGLVLGKAGPAQYEDQVVLSEEITSVRDKISAIADEKLGADGAEIALEFGDGQKLHSHIRHAVGSLEVPMTDAQLKEKFVDQVALVLGMDGARQASMIAEEMKDVADVRRLVAKLPRA</sequence>
<feature type="domain" description="MmgE/PrpD C-terminal" evidence="3">
    <location>
        <begin position="267"/>
        <end position="432"/>
    </location>
</feature>
<gene>
    <name evidence="4" type="ORF">A1O9_10158</name>
</gene>
<dbReference type="Gene3D" id="1.10.4100.10">
    <property type="entry name" value="2-methylcitrate dehydratase PrpD"/>
    <property type="match status" value="1"/>
</dbReference>
<accession>A0A072P263</accession>
<evidence type="ECO:0000313" key="5">
    <source>
        <dbReference type="Proteomes" id="UP000027920"/>
    </source>
</evidence>
<proteinExistence type="inferred from homology"/>
<name>A0A072P263_9EURO</name>
<evidence type="ECO:0000313" key="4">
    <source>
        <dbReference type="EMBL" id="KEF53757.1"/>
    </source>
</evidence>
<evidence type="ECO:0000256" key="1">
    <source>
        <dbReference type="ARBA" id="ARBA00006174"/>
    </source>
</evidence>
<protein>
    <recommendedName>
        <fullName evidence="6">2-methylcitrate dehydratase PrpD</fullName>
    </recommendedName>
</protein>
<dbReference type="EMBL" id="AMGV01000012">
    <property type="protein sequence ID" value="KEF53757.1"/>
    <property type="molecule type" value="Genomic_DNA"/>
</dbReference>
<dbReference type="STRING" id="1182545.A0A072P263"/>
<organism evidence="4 5">
    <name type="scientific">Exophiala aquamarina CBS 119918</name>
    <dbReference type="NCBI Taxonomy" id="1182545"/>
    <lineage>
        <taxon>Eukaryota</taxon>
        <taxon>Fungi</taxon>
        <taxon>Dikarya</taxon>
        <taxon>Ascomycota</taxon>
        <taxon>Pezizomycotina</taxon>
        <taxon>Eurotiomycetes</taxon>
        <taxon>Chaetothyriomycetidae</taxon>
        <taxon>Chaetothyriales</taxon>
        <taxon>Herpotrichiellaceae</taxon>
        <taxon>Exophiala</taxon>
    </lineage>
</organism>